<dbReference type="EMBL" id="BART01006238">
    <property type="protein sequence ID" value="GAG59952.1"/>
    <property type="molecule type" value="Genomic_DNA"/>
</dbReference>
<organism evidence="1">
    <name type="scientific">marine sediment metagenome</name>
    <dbReference type="NCBI Taxonomy" id="412755"/>
    <lineage>
        <taxon>unclassified sequences</taxon>
        <taxon>metagenomes</taxon>
        <taxon>ecological metagenomes</taxon>
    </lineage>
</organism>
<evidence type="ECO:0000313" key="1">
    <source>
        <dbReference type="EMBL" id="GAG59952.1"/>
    </source>
</evidence>
<accession>X0ZPK1</accession>
<name>X0ZPK1_9ZZZZ</name>
<sequence length="59" mass="6642">MDEKPQGTKPVTLIPCNWVWKCPVCDTNNVEEVDDDIVTCSRKSCGVSFFTNFKENESG</sequence>
<reference evidence="1" key="1">
    <citation type="journal article" date="2014" name="Front. Microbiol.">
        <title>High frequency of phylogenetically diverse reductive dehalogenase-homologous genes in deep subseafloor sedimentary metagenomes.</title>
        <authorList>
            <person name="Kawai M."/>
            <person name="Futagami T."/>
            <person name="Toyoda A."/>
            <person name="Takaki Y."/>
            <person name="Nishi S."/>
            <person name="Hori S."/>
            <person name="Arai W."/>
            <person name="Tsubouchi T."/>
            <person name="Morono Y."/>
            <person name="Uchiyama I."/>
            <person name="Ito T."/>
            <person name="Fujiyama A."/>
            <person name="Inagaki F."/>
            <person name="Takami H."/>
        </authorList>
    </citation>
    <scope>NUCLEOTIDE SEQUENCE</scope>
    <source>
        <strain evidence="1">Expedition CK06-06</strain>
    </source>
</reference>
<gene>
    <name evidence="1" type="ORF">S01H4_14217</name>
</gene>
<proteinExistence type="predicted"/>
<dbReference type="AlphaFoldDB" id="X0ZPK1"/>
<protein>
    <submittedName>
        <fullName evidence="1">Uncharacterized protein</fullName>
    </submittedName>
</protein>
<comment type="caution">
    <text evidence="1">The sequence shown here is derived from an EMBL/GenBank/DDBJ whole genome shotgun (WGS) entry which is preliminary data.</text>
</comment>